<proteinExistence type="predicted"/>
<evidence type="ECO:0000313" key="3">
    <source>
        <dbReference type="Proteomes" id="UP000199514"/>
    </source>
</evidence>
<evidence type="ECO:0000256" key="1">
    <source>
        <dbReference type="SAM" id="SignalP"/>
    </source>
</evidence>
<gene>
    <name evidence="2" type="ORF">SAMN05421780_10296</name>
</gene>
<feature type="signal peptide" evidence="1">
    <location>
        <begin position="1"/>
        <end position="17"/>
    </location>
</feature>
<accession>A0A1I1FDF9</accession>
<reference evidence="2 3" key="1">
    <citation type="submission" date="2016-10" db="EMBL/GenBank/DDBJ databases">
        <authorList>
            <person name="de Groot N.N."/>
        </authorList>
    </citation>
    <scope>NUCLEOTIDE SEQUENCE [LARGE SCALE GENOMIC DNA]</scope>
    <source>
        <strain evidence="2 3">DSM 6793</strain>
    </source>
</reference>
<sequence length="206" mass="22889">MKKSAILFLFISVFLYACDPERLCQKPGCMYSDVGATIAGTISGATDSIIHVGDTVKVSIKIPDTLYTNYGAIAVKGFTAHNKTIGLSCGGADSIIPEGAFLNSFFPPEIIKKGFKYRNSANANFDVNSRTLECWFMPDRKGKYVIEASNGLVDVRATNGQEWAVNIAIQLNQPKRYQQYLGWFEPNVRASVHYPEGMGFYWFEVK</sequence>
<dbReference type="Proteomes" id="UP000199514">
    <property type="component" value="Unassembled WGS sequence"/>
</dbReference>
<dbReference type="RefSeq" id="WP_091508169.1">
    <property type="nucleotide sequence ID" value="NZ_FOLE01000002.1"/>
</dbReference>
<keyword evidence="1" id="KW-0732">Signal</keyword>
<feature type="chain" id="PRO_5011778450" evidence="1">
    <location>
        <begin position="18"/>
        <end position="206"/>
    </location>
</feature>
<keyword evidence="3" id="KW-1185">Reference proteome</keyword>
<dbReference type="AlphaFoldDB" id="A0A1I1FDF9"/>
<protein>
    <submittedName>
        <fullName evidence="2">Uncharacterized protein</fullName>
    </submittedName>
</protein>
<name>A0A1I1FDF9_9BACT</name>
<organism evidence="2 3">
    <name type="scientific">Flexibacter flexilis DSM 6793</name>
    <dbReference type="NCBI Taxonomy" id="927664"/>
    <lineage>
        <taxon>Bacteria</taxon>
        <taxon>Pseudomonadati</taxon>
        <taxon>Bacteroidota</taxon>
        <taxon>Cytophagia</taxon>
        <taxon>Cytophagales</taxon>
        <taxon>Flexibacteraceae</taxon>
        <taxon>Flexibacter</taxon>
    </lineage>
</organism>
<dbReference type="PROSITE" id="PS51257">
    <property type="entry name" value="PROKAR_LIPOPROTEIN"/>
    <property type="match status" value="1"/>
</dbReference>
<dbReference type="EMBL" id="FOLE01000002">
    <property type="protein sequence ID" value="SFB95748.1"/>
    <property type="molecule type" value="Genomic_DNA"/>
</dbReference>
<evidence type="ECO:0000313" key="2">
    <source>
        <dbReference type="EMBL" id="SFB95748.1"/>
    </source>
</evidence>